<dbReference type="Proteomes" id="UP000002019">
    <property type="component" value="Chromosome"/>
</dbReference>
<evidence type="ECO:0008006" key="4">
    <source>
        <dbReference type="Google" id="ProtNLM"/>
    </source>
</evidence>
<dbReference type="STRING" id="459349.CLOAM0431"/>
<dbReference type="EMBL" id="CU466930">
    <property type="protein sequence ID" value="CAO80334.1"/>
    <property type="molecule type" value="Genomic_DNA"/>
</dbReference>
<dbReference type="RefSeq" id="WP_015424195.1">
    <property type="nucleotide sequence ID" value="NC_020449.1"/>
</dbReference>
<evidence type="ECO:0000313" key="2">
    <source>
        <dbReference type="EMBL" id="CAO80334.1"/>
    </source>
</evidence>
<organism evidence="2 3">
    <name type="scientific">Cloacimonas acidaminovorans (strain Evry)</name>
    <dbReference type="NCBI Taxonomy" id="459349"/>
    <lineage>
        <taxon>Bacteria</taxon>
        <taxon>Pseudomonadati</taxon>
        <taxon>Candidatus Cloacimonadota</taxon>
        <taxon>Candidatus Cloacimonadia</taxon>
        <taxon>Candidatus Cloacimonadales</taxon>
        <taxon>Candidatus Cloacimonadaceae</taxon>
        <taxon>Candidatus Cloacimonas</taxon>
    </lineage>
</organism>
<dbReference type="AlphaFoldDB" id="B0VJW1"/>
<dbReference type="PROSITE" id="PS51257">
    <property type="entry name" value="PROKAR_LIPOPROTEIN"/>
    <property type="match status" value="1"/>
</dbReference>
<dbReference type="InterPro" id="IPR013783">
    <property type="entry name" value="Ig-like_fold"/>
</dbReference>
<keyword evidence="3" id="KW-1185">Reference proteome</keyword>
<dbReference type="HOGENOM" id="CLU_1072405_0_0_0"/>
<accession>B0VJW1</accession>
<gene>
    <name evidence="2" type="ordered locus">CLOAM0431</name>
</gene>
<keyword evidence="1" id="KW-0732">Signal</keyword>
<proteinExistence type="predicted"/>
<sequence length="259" mass="29592">MRKIISLTTLLLLALLFSCSGDDSPEKDKIPPTTPKLISHLGDTGDDPIIVNGVTISLNDDNNGIDTVPDGNWIKVPWEKFVDNDLSHVKVYRYSESDPEPKLINTVPASEDYYLDQSSLVEREWYYYYIELYDASGNFSVSDTVSYAILAKSILSSPVEGETINQDTAKLCWERGDSQTNKFRILLWDNQTGDLVFSYPYYYTPNEEFPSPPEFPFPRLNPRPPSGQVFRWRIDAFDDDPEHNLEMGSESKERTLIIQ</sequence>
<feature type="chain" id="PRO_5002755137" description="Fibronectin type-III domain-containing protein" evidence="1">
    <location>
        <begin position="22"/>
        <end position="259"/>
    </location>
</feature>
<dbReference type="KEGG" id="caci:CLOAM0431"/>
<dbReference type="OrthoDB" id="9779291at2"/>
<evidence type="ECO:0000313" key="3">
    <source>
        <dbReference type="Proteomes" id="UP000002019"/>
    </source>
</evidence>
<dbReference type="Gene3D" id="2.60.40.10">
    <property type="entry name" value="Immunoglobulins"/>
    <property type="match status" value="1"/>
</dbReference>
<protein>
    <recommendedName>
        <fullName evidence="4">Fibronectin type-III domain-containing protein</fullName>
    </recommendedName>
</protein>
<evidence type="ECO:0000256" key="1">
    <source>
        <dbReference type="SAM" id="SignalP"/>
    </source>
</evidence>
<feature type="signal peptide" evidence="1">
    <location>
        <begin position="1"/>
        <end position="21"/>
    </location>
</feature>
<name>B0VJW1_CLOAI</name>
<reference evidence="2 3" key="1">
    <citation type="journal article" date="2008" name="J. Bacteriol.">
        <title>'Candidatus Cloacamonas acidaminovorans': genome sequence reconstruction provides a first glimpse of a new bacterial division.</title>
        <authorList>
            <person name="Pelletier E."/>
            <person name="Kreimeyer A."/>
            <person name="Bocs S."/>
            <person name="Rouy Z."/>
            <person name="Gyapay G."/>
            <person name="Chouari R."/>
            <person name="Riviere D."/>
            <person name="Ganesan A."/>
            <person name="Daegelen P."/>
            <person name="Sghir A."/>
            <person name="Cohen G.N."/>
            <person name="Medigue C."/>
            <person name="Weissenbach J."/>
            <person name="Le Paslier D."/>
        </authorList>
    </citation>
    <scope>NUCLEOTIDE SEQUENCE [LARGE SCALE GENOMIC DNA]</scope>
    <source>
        <strain evidence="3">Evry</strain>
    </source>
</reference>